<evidence type="ECO:0000313" key="3">
    <source>
        <dbReference type="Proteomes" id="UP000012338"/>
    </source>
</evidence>
<feature type="transmembrane region" description="Helical" evidence="1">
    <location>
        <begin position="12"/>
        <end position="30"/>
    </location>
</feature>
<dbReference type="EMBL" id="KB733458">
    <property type="protein sequence ID" value="ENI04073.1"/>
    <property type="molecule type" value="Genomic_DNA"/>
</dbReference>
<organism evidence="2 3">
    <name type="scientific">Cochliobolus heterostrophus (strain C4 / ATCC 48331 / race T)</name>
    <name type="common">Southern corn leaf blight fungus</name>
    <name type="synonym">Bipolaris maydis</name>
    <dbReference type="NCBI Taxonomy" id="665024"/>
    <lineage>
        <taxon>Eukaryota</taxon>
        <taxon>Fungi</taxon>
        <taxon>Dikarya</taxon>
        <taxon>Ascomycota</taxon>
        <taxon>Pezizomycotina</taxon>
        <taxon>Dothideomycetes</taxon>
        <taxon>Pleosporomycetidae</taxon>
        <taxon>Pleosporales</taxon>
        <taxon>Pleosporineae</taxon>
        <taxon>Pleosporaceae</taxon>
        <taxon>Bipolaris</taxon>
    </lineage>
</organism>
<dbReference type="Proteomes" id="UP000012338">
    <property type="component" value="Unassembled WGS sequence"/>
</dbReference>
<keyword evidence="1" id="KW-1133">Transmembrane helix</keyword>
<dbReference type="HOGENOM" id="CLU_2305804_0_0_1"/>
<protein>
    <submittedName>
        <fullName evidence="2">Uncharacterized protein</fullName>
    </submittedName>
</protein>
<proteinExistence type="predicted"/>
<evidence type="ECO:0000313" key="2">
    <source>
        <dbReference type="EMBL" id="ENI04073.1"/>
    </source>
</evidence>
<gene>
    <name evidence="2" type="ORF">COCC4DRAFT_41470</name>
</gene>
<keyword evidence="1" id="KW-0472">Membrane</keyword>
<sequence>MSVQVVSNWAHTAQKFAFGFLIVVLVALVPKIEHRLRLSKIPKFLAFTNGAPEHTFYAKYAMQLYRQAYKKFKDSIYRVKVIGEPECILLPTKFLSELRR</sequence>
<accession>N4X6M3</accession>
<reference evidence="3" key="2">
    <citation type="journal article" date="2013" name="PLoS Genet.">
        <title>Comparative genome structure, secondary metabolite, and effector coding capacity across Cochliobolus pathogens.</title>
        <authorList>
            <person name="Condon B.J."/>
            <person name="Leng Y."/>
            <person name="Wu D."/>
            <person name="Bushley K.E."/>
            <person name="Ohm R.A."/>
            <person name="Otillar R."/>
            <person name="Martin J."/>
            <person name="Schackwitz W."/>
            <person name="Grimwood J."/>
            <person name="MohdZainudin N."/>
            <person name="Xue C."/>
            <person name="Wang R."/>
            <person name="Manning V.A."/>
            <person name="Dhillon B."/>
            <person name="Tu Z.J."/>
            <person name="Steffenson B.J."/>
            <person name="Salamov A."/>
            <person name="Sun H."/>
            <person name="Lowry S."/>
            <person name="LaButti K."/>
            <person name="Han J."/>
            <person name="Copeland A."/>
            <person name="Lindquist E."/>
            <person name="Barry K."/>
            <person name="Schmutz J."/>
            <person name="Baker S.E."/>
            <person name="Ciuffetti L.M."/>
            <person name="Grigoriev I.V."/>
            <person name="Zhong S."/>
            <person name="Turgeon B.G."/>
        </authorList>
    </citation>
    <scope>NUCLEOTIDE SEQUENCE [LARGE SCALE GENOMIC DNA]</scope>
    <source>
        <strain evidence="3">C4 / ATCC 48331 / race T</strain>
    </source>
</reference>
<reference evidence="2 3" key="1">
    <citation type="journal article" date="2012" name="PLoS Pathog.">
        <title>Diverse lifestyles and strategies of plant pathogenesis encoded in the genomes of eighteen Dothideomycetes fungi.</title>
        <authorList>
            <person name="Ohm R.A."/>
            <person name="Feau N."/>
            <person name="Henrissat B."/>
            <person name="Schoch C.L."/>
            <person name="Horwitz B.A."/>
            <person name="Barry K.W."/>
            <person name="Condon B.J."/>
            <person name="Copeland A.C."/>
            <person name="Dhillon B."/>
            <person name="Glaser F."/>
            <person name="Hesse C.N."/>
            <person name="Kosti I."/>
            <person name="LaButti K."/>
            <person name="Lindquist E.A."/>
            <person name="Lucas S."/>
            <person name="Salamov A.A."/>
            <person name="Bradshaw R.E."/>
            <person name="Ciuffetti L."/>
            <person name="Hamelin R.C."/>
            <person name="Kema G.H.J."/>
            <person name="Lawrence C."/>
            <person name="Scott J.A."/>
            <person name="Spatafora J.W."/>
            <person name="Turgeon B.G."/>
            <person name="de Wit P.J.G.M."/>
            <person name="Zhong S."/>
            <person name="Goodwin S.B."/>
            <person name="Grigoriev I.V."/>
        </authorList>
    </citation>
    <scope>NUCLEOTIDE SEQUENCE [LARGE SCALE GENOMIC DNA]</scope>
    <source>
        <strain evidence="3">C4 / ATCC 48331 / race T</strain>
    </source>
</reference>
<name>N4X6M3_COCH4</name>
<keyword evidence="1" id="KW-0812">Transmembrane</keyword>
<keyword evidence="3" id="KW-1185">Reference proteome</keyword>
<dbReference type="AlphaFoldDB" id="N4X6M3"/>
<evidence type="ECO:0000256" key="1">
    <source>
        <dbReference type="SAM" id="Phobius"/>
    </source>
</evidence>